<keyword evidence="5" id="KW-0560">Oxidoreductase</keyword>
<gene>
    <name evidence="5" type="ORF">CCAN12_660043</name>
</gene>
<sequence length="172" mass="18798">MIKKVMLVALLGVFVASCGGDNKKKKASEATVVQTEQKQEEKQVSSNPNEAVVVLESNDAMKYNLKEIRVKKGQKVILTLKHVGKMSKEMMGHNFVLLTSGADVAKIAQEAANAKSTDYIPVNSKEIIAYTKMIGGGESTTVVFDAPQKGVYPFFCSFPGHYSMMKGEFIVE</sequence>
<dbReference type="InterPro" id="IPR008972">
    <property type="entry name" value="Cupredoxin"/>
</dbReference>
<dbReference type="InterPro" id="IPR014068">
    <property type="entry name" value="Azurin"/>
</dbReference>
<dbReference type="GO" id="GO:0005507">
    <property type="term" value="F:copper ion binding"/>
    <property type="evidence" value="ECO:0007669"/>
    <property type="project" value="InterPro"/>
</dbReference>
<evidence type="ECO:0000256" key="3">
    <source>
        <dbReference type="ARBA" id="ARBA00022982"/>
    </source>
</evidence>
<dbReference type="PANTHER" id="PTHR38439:SF2">
    <property type="entry name" value="OUTER MEMBRANE PROTEIN H.8"/>
    <property type="match status" value="1"/>
</dbReference>
<keyword evidence="2" id="KW-0479">Metal-binding</keyword>
<dbReference type="CDD" id="cd13922">
    <property type="entry name" value="Azurin"/>
    <property type="match status" value="1"/>
</dbReference>
<dbReference type="InterPro" id="IPR000923">
    <property type="entry name" value="BlueCu_1"/>
</dbReference>
<dbReference type="PANTHER" id="PTHR38439">
    <property type="entry name" value="AURACYANIN-B"/>
    <property type="match status" value="1"/>
</dbReference>
<dbReference type="SUPFAM" id="SSF49503">
    <property type="entry name" value="Cupredoxins"/>
    <property type="match status" value="1"/>
</dbReference>
<dbReference type="GO" id="GO:0009055">
    <property type="term" value="F:electron transfer activity"/>
    <property type="evidence" value="ECO:0007669"/>
    <property type="project" value="InterPro"/>
</dbReference>
<keyword evidence="4" id="KW-0186">Copper</keyword>
<dbReference type="GeneID" id="69579494"/>
<dbReference type="AlphaFoldDB" id="A0A0B7HCS6"/>
<keyword evidence="1" id="KW-0813">Transport</keyword>
<proteinExistence type="predicted"/>
<accession>A0A0B7HCS6</accession>
<keyword evidence="3" id="KW-0249">Electron transport</keyword>
<dbReference type="EMBL" id="CDOE01000063">
    <property type="protein sequence ID" value="CEN36414.1"/>
    <property type="molecule type" value="Genomic_DNA"/>
</dbReference>
<protein>
    <submittedName>
        <fullName evidence="5">Azurin</fullName>
        <ecNumber evidence="5">1.7.2.4</ecNumber>
    </submittedName>
</protein>
<dbReference type="RefSeq" id="WP_042000244.1">
    <property type="nucleotide sequence ID" value="NZ_CP022382.1"/>
</dbReference>
<evidence type="ECO:0000313" key="6">
    <source>
        <dbReference type="Proteomes" id="UP000044026"/>
    </source>
</evidence>
<evidence type="ECO:0000313" key="5">
    <source>
        <dbReference type="EMBL" id="CEN36414.1"/>
    </source>
</evidence>
<dbReference type="Proteomes" id="UP000044026">
    <property type="component" value="Unassembled WGS sequence"/>
</dbReference>
<dbReference type="NCBIfam" id="TIGR02695">
    <property type="entry name" value="azurin"/>
    <property type="match status" value="1"/>
</dbReference>
<dbReference type="Pfam" id="PF00127">
    <property type="entry name" value="Copper-bind"/>
    <property type="match status" value="1"/>
</dbReference>
<evidence type="ECO:0000256" key="2">
    <source>
        <dbReference type="ARBA" id="ARBA00022723"/>
    </source>
</evidence>
<dbReference type="PROSITE" id="PS51257">
    <property type="entry name" value="PROKAR_LIPOPROTEIN"/>
    <property type="match status" value="1"/>
</dbReference>
<dbReference type="GO" id="GO:0050304">
    <property type="term" value="F:nitrous-oxide reductase activity"/>
    <property type="evidence" value="ECO:0007669"/>
    <property type="project" value="UniProtKB-EC"/>
</dbReference>
<dbReference type="InterPro" id="IPR028871">
    <property type="entry name" value="BlueCu_1_BS"/>
</dbReference>
<dbReference type="Gene3D" id="2.60.40.420">
    <property type="entry name" value="Cupredoxins - blue copper proteins"/>
    <property type="match status" value="1"/>
</dbReference>
<dbReference type="EC" id="1.7.2.4" evidence="5"/>
<dbReference type="InterPro" id="IPR050845">
    <property type="entry name" value="Cu-binding_ET"/>
</dbReference>
<evidence type="ECO:0000256" key="1">
    <source>
        <dbReference type="ARBA" id="ARBA00022448"/>
    </source>
</evidence>
<dbReference type="PROSITE" id="PS00196">
    <property type="entry name" value="COPPER_BLUE"/>
    <property type="match status" value="1"/>
</dbReference>
<organism evidence="5 6">
    <name type="scientific">Capnocytophaga canimorsus</name>
    <dbReference type="NCBI Taxonomy" id="28188"/>
    <lineage>
        <taxon>Bacteria</taxon>
        <taxon>Pseudomonadati</taxon>
        <taxon>Bacteroidota</taxon>
        <taxon>Flavobacteriia</taxon>
        <taxon>Flavobacteriales</taxon>
        <taxon>Flavobacteriaceae</taxon>
        <taxon>Capnocytophaga</taxon>
    </lineage>
</organism>
<name>A0A0B7HCS6_9FLAO</name>
<evidence type="ECO:0000256" key="4">
    <source>
        <dbReference type="ARBA" id="ARBA00023008"/>
    </source>
</evidence>
<reference evidence="5 6" key="1">
    <citation type="submission" date="2015-01" db="EMBL/GenBank/DDBJ databases">
        <authorList>
            <person name="Xiang T."/>
            <person name="Song Y."/>
            <person name="Huang L."/>
            <person name="Wang B."/>
            <person name="Wu P."/>
        </authorList>
    </citation>
    <scope>NUCLEOTIDE SEQUENCE [LARGE SCALE GENOMIC DNA]</scope>
    <source>
        <strain evidence="5 6">Cc12</strain>
    </source>
</reference>